<dbReference type="SUPFAM" id="SSF158622">
    <property type="entry name" value="YheA/YmcA-like"/>
    <property type="match status" value="1"/>
</dbReference>
<evidence type="ECO:0000313" key="2">
    <source>
        <dbReference type="Proteomes" id="UP001565220"/>
    </source>
</evidence>
<reference evidence="1 2" key="1">
    <citation type="submission" date="2024-08" db="EMBL/GenBank/DDBJ databases">
        <title>Clostridium lapicellarii sp. nov., and Clostridium renhuaiense sp. nov., two species isolated from the mud in a fermentation cellar used for producing sauce-flavour Chinese liquors.</title>
        <authorList>
            <person name="Yang F."/>
            <person name="Wang H."/>
            <person name="Chen L.Q."/>
            <person name="Zhou N."/>
            <person name="Lu J.J."/>
            <person name="Pu X.X."/>
            <person name="Wan B."/>
            <person name="Wang L."/>
            <person name="Liu S.J."/>
        </authorList>
    </citation>
    <scope>NUCLEOTIDE SEQUENCE [LARGE SCALE GENOMIC DNA]</scope>
    <source>
        <strain evidence="1 2">MT-113</strain>
    </source>
</reference>
<dbReference type="InterPro" id="IPR010368">
    <property type="entry name" value="Com_YlbF"/>
</dbReference>
<dbReference type="RefSeq" id="WP_294180339.1">
    <property type="nucleotide sequence ID" value="NZ_JBGFFE010000001.1"/>
</dbReference>
<comment type="caution">
    <text evidence="1">The sequence shown here is derived from an EMBL/GenBank/DDBJ whole genome shotgun (WGS) entry which is preliminary data.</text>
</comment>
<organism evidence="1 2">
    <name type="scientific">Clostridium lapidicellarium</name>
    <dbReference type="NCBI Taxonomy" id="3240931"/>
    <lineage>
        <taxon>Bacteria</taxon>
        <taxon>Bacillati</taxon>
        <taxon>Bacillota</taxon>
        <taxon>Clostridia</taxon>
        <taxon>Eubacteriales</taxon>
        <taxon>Clostridiaceae</taxon>
        <taxon>Clostridium</taxon>
    </lineage>
</organism>
<protein>
    <submittedName>
        <fullName evidence="1">YlbF family regulator</fullName>
    </submittedName>
</protein>
<dbReference type="EMBL" id="JBGFFE010000001">
    <property type="protein sequence ID" value="MEY8762211.1"/>
    <property type="molecule type" value="Genomic_DNA"/>
</dbReference>
<dbReference type="Gene3D" id="1.20.1500.10">
    <property type="entry name" value="YheA/YmcA-like"/>
    <property type="match status" value="1"/>
</dbReference>
<keyword evidence="2" id="KW-1185">Reference proteome</keyword>
<accession>A0ABV4DVE7</accession>
<sequence>MNIYDRAREFAEDLRECDEVVNLRKSNQKVEDNEDYKKILKDFRKIQLDAYSQQVQNGKVSEEVVEKFKDMGNVISANPPVDEYIQAEQKFSVMWQNILKMLNDAIGVDFSFGDGKDKVNAQ</sequence>
<name>A0ABV4DVE7_9CLOT</name>
<dbReference type="InterPro" id="IPR023378">
    <property type="entry name" value="YheA/YmcA-like_dom_sf"/>
</dbReference>
<dbReference type="Pfam" id="PF06133">
    <property type="entry name" value="Com_YlbF"/>
    <property type="match status" value="1"/>
</dbReference>
<gene>
    <name evidence="1" type="ORF">AB8S09_00930</name>
</gene>
<proteinExistence type="predicted"/>
<dbReference type="Proteomes" id="UP001565220">
    <property type="component" value="Unassembled WGS sequence"/>
</dbReference>
<evidence type="ECO:0000313" key="1">
    <source>
        <dbReference type="EMBL" id="MEY8762211.1"/>
    </source>
</evidence>